<feature type="region of interest" description="Disordered" evidence="1">
    <location>
        <begin position="112"/>
        <end position="165"/>
    </location>
</feature>
<dbReference type="EMBL" id="UZAE01005630">
    <property type="protein sequence ID" value="VDO01760.1"/>
    <property type="molecule type" value="Genomic_DNA"/>
</dbReference>
<dbReference type="GO" id="GO:0042273">
    <property type="term" value="P:ribosomal large subunit biogenesis"/>
    <property type="evidence" value="ECO:0007669"/>
    <property type="project" value="TreeGrafter"/>
</dbReference>
<sequence length="165" mass="19565">RRAFTRKKAPRKTKWTKTYRKSFQKDLSDDFAQTFERKRNEIQKYSRDNLITTLHAIDSINRIKEKRERMHIMRRLQKGVDLRKKEDIKLVETQMHLIKAPNGKISVPYSQISSAREKESEEDAHETTVEEMEVEMENLESKLEKEAAQSSSKTSSRRQKLLAKV</sequence>
<name>A0A0R3TFR4_RODNA</name>
<evidence type="ECO:0000313" key="4">
    <source>
        <dbReference type="WBParaSite" id="HNAJ_0000590501-mRNA-1"/>
    </source>
</evidence>
<reference evidence="2 3" key="2">
    <citation type="submission" date="2018-11" db="EMBL/GenBank/DDBJ databases">
        <authorList>
            <consortium name="Pathogen Informatics"/>
        </authorList>
    </citation>
    <scope>NUCLEOTIDE SEQUENCE [LARGE SCALE GENOMIC DNA]</scope>
</reference>
<feature type="compositionally biased region" description="Basic residues" evidence="1">
    <location>
        <begin position="155"/>
        <end position="165"/>
    </location>
</feature>
<keyword evidence="3" id="KW-1185">Reference proteome</keyword>
<dbReference type="PANTHER" id="PTHR10792">
    <property type="entry name" value="60S RIBOSOMAL PROTEIN L24"/>
    <property type="match status" value="1"/>
</dbReference>
<dbReference type="AlphaFoldDB" id="A0A0R3TFR4"/>
<dbReference type="STRING" id="102285.A0A0R3TFR4"/>
<feature type="compositionally biased region" description="Acidic residues" evidence="1">
    <location>
        <begin position="120"/>
        <end position="138"/>
    </location>
</feature>
<evidence type="ECO:0000256" key="1">
    <source>
        <dbReference type="SAM" id="MobiDB-lite"/>
    </source>
</evidence>
<dbReference type="WBParaSite" id="HNAJ_0000590501-mRNA-1">
    <property type="protein sequence ID" value="HNAJ_0000590501-mRNA-1"/>
    <property type="gene ID" value="HNAJ_0000590501"/>
</dbReference>
<dbReference type="InterPro" id="IPR056366">
    <property type="entry name" value="Ribosomal_eL24"/>
</dbReference>
<dbReference type="OrthoDB" id="10262490at2759"/>
<accession>A0A0R3TFR4</accession>
<evidence type="ECO:0000313" key="3">
    <source>
        <dbReference type="Proteomes" id="UP000278807"/>
    </source>
</evidence>
<reference evidence="4" key="1">
    <citation type="submission" date="2017-02" db="UniProtKB">
        <authorList>
            <consortium name="WormBaseParasite"/>
        </authorList>
    </citation>
    <scope>IDENTIFICATION</scope>
</reference>
<dbReference type="GO" id="GO:0005730">
    <property type="term" value="C:nucleolus"/>
    <property type="evidence" value="ECO:0007669"/>
    <property type="project" value="TreeGrafter"/>
</dbReference>
<dbReference type="GO" id="GO:0003735">
    <property type="term" value="F:structural constituent of ribosome"/>
    <property type="evidence" value="ECO:0007669"/>
    <property type="project" value="InterPro"/>
</dbReference>
<dbReference type="Proteomes" id="UP000278807">
    <property type="component" value="Unassembled WGS sequence"/>
</dbReference>
<organism evidence="4">
    <name type="scientific">Rodentolepis nana</name>
    <name type="common">Dwarf tapeworm</name>
    <name type="synonym">Hymenolepis nana</name>
    <dbReference type="NCBI Taxonomy" id="102285"/>
    <lineage>
        <taxon>Eukaryota</taxon>
        <taxon>Metazoa</taxon>
        <taxon>Spiralia</taxon>
        <taxon>Lophotrochozoa</taxon>
        <taxon>Platyhelminthes</taxon>
        <taxon>Cestoda</taxon>
        <taxon>Eucestoda</taxon>
        <taxon>Cyclophyllidea</taxon>
        <taxon>Hymenolepididae</taxon>
        <taxon>Rodentolepis</taxon>
    </lineage>
</organism>
<proteinExistence type="predicted"/>
<protein>
    <submittedName>
        <fullName evidence="4">Ribosome biogenesis protein RLP24</fullName>
    </submittedName>
</protein>
<gene>
    <name evidence="2" type="ORF">HNAJ_LOCUS5900</name>
</gene>
<dbReference type="PANTHER" id="PTHR10792:SF8">
    <property type="entry name" value="RIBOSOME BIOGENESIS PROTEIN RLP24-RELATED"/>
    <property type="match status" value="1"/>
</dbReference>
<evidence type="ECO:0000313" key="2">
    <source>
        <dbReference type="EMBL" id="VDO01760.1"/>
    </source>
</evidence>